<dbReference type="InterPro" id="IPR036162">
    <property type="entry name" value="Resolvase-like_N_sf"/>
</dbReference>
<dbReference type="Pfam" id="PF00239">
    <property type="entry name" value="Resolvase"/>
    <property type="match status" value="1"/>
</dbReference>
<evidence type="ECO:0000256" key="1">
    <source>
        <dbReference type="SAM" id="Phobius"/>
    </source>
</evidence>
<dbReference type="InterPro" id="IPR006119">
    <property type="entry name" value="Resolv_N"/>
</dbReference>
<name>A0ABZ3FR61_9ACTN</name>
<accession>A0ABZ3FR61</accession>
<feature type="domain" description="Resolvase/invertase-type recombinase catalytic" evidence="2">
    <location>
        <begin position="126"/>
        <end position="245"/>
    </location>
</feature>
<feature type="transmembrane region" description="Helical" evidence="1">
    <location>
        <begin position="37"/>
        <end position="59"/>
    </location>
</feature>
<dbReference type="CDD" id="cd00338">
    <property type="entry name" value="Ser_Recombinase"/>
    <property type="match status" value="1"/>
</dbReference>
<gene>
    <name evidence="3" type="ORF">AADG42_15160</name>
</gene>
<sequence>MIRLLWALSAHARYYLRRYMPTNIALDAIRTRRGLKWGILAMLLAVPYFLAANYCITLIEGGGPGWLNLLVLLFCWNALKFLIMGLVSVILLVRARVQEAVERRRPPHERGTVPQVPDGECGVMGAVIYTRSARPNWATHAHQRAACQCLAAELGYEVSGEFHDNGRTRPALDQALATIRDGQASALIVADLYRLSRPSTEFARIIEALDEADVPLYVVGQGRVSLPATPELGIMLAIAEYEAKHSEEDFTL</sequence>
<dbReference type="Gene3D" id="3.40.50.1390">
    <property type="entry name" value="Resolvase, N-terminal catalytic domain"/>
    <property type="match status" value="1"/>
</dbReference>
<dbReference type="EMBL" id="CP154795">
    <property type="protein sequence ID" value="XAN08587.1"/>
    <property type="molecule type" value="Genomic_DNA"/>
</dbReference>
<organism evidence="3 4">
    <name type="scientific">Ammonicoccus fulvus</name>
    <dbReference type="NCBI Taxonomy" id="3138240"/>
    <lineage>
        <taxon>Bacteria</taxon>
        <taxon>Bacillati</taxon>
        <taxon>Actinomycetota</taxon>
        <taxon>Actinomycetes</taxon>
        <taxon>Propionibacteriales</taxon>
        <taxon>Propionibacteriaceae</taxon>
        <taxon>Ammonicoccus</taxon>
    </lineage>
</organism>
<protein>
    <submittedName>
        <fullName evidence="3">Recombinase family protein</fullName>
    </submittedName>
</protein>
<reference evidence="3 4" key="1">
    <citation type="submission" date="2024-04" db="EMBL/GenBank/DDBJ databases">
        <title>Isolation of an actinomycete strain from pig manure.</title>
        <authorList>
            <person name="Gong T."/>
            <person name="Yu Z."/>
            <person name="An M."/>
            <person name="Wei C."/>
            <person name="Yang W."/>
            <person name="Liu L."/>
        </authorList>
    </citation>
    <scope>NUCLEOTIDE SEQUENCE [LARGE SCALE GENOMIC DNA]</scope>
    <source>
        <strain evidence="3 4">ZF39</strain>
    </source>
</reference>
<feature type="transmembrane region" description="Helical" evidence="1">
    <location>
        <begin position="65"/>
        <end position="93"/>
    </location>
</feature>
<proteinExistence type="predicted"/>
<evidence type="ECO:0000259" key="2">
    <source>
        <dbReference type="SMART" id="SM00857"/>
    </source>
</evidence>
<keyword evidence="4" id="KW-1185">Reference proteome</keyword>
<evidence type="ECO:0000313" key="4">
    <source>
        <dbReference type="Proteomes" id="UP001442841"/>
    </source>
</evidence>
<dbReference type="RefSeq" id="WP_275702903.1">
    <property type="nucleotide sequence ID" value="NZ_CP154795.1"/>
</dbReference>
<dbReference type="SUPFAM" id="SSF53041">
    <property type="entry name" value="Resolvase-like"/>
    <property type="match status" value="1"/>
</dbReference>
<keyword evidence="1" id="KW-0812">Transmembrane</keyword>
<evidence type="ECO:0000313" key="3">
    <source>
        <dbReference type="EMBL" id="XAN08587.1"/>
    </source>
</evidence>
<dbReference type="SMART" id="SM00857">
    <property type="entry name" value="Resolvase"/>
    <property type="match status" value="1"/>
</dbReference>
<keyword evidence="1" id="KW-1133">Transmembrane helix</keyword>
<dbReference type="Proteomes" id="UP001442841">
    <property type="component" value="Chromosome"/>
</dbReference>
<keyword evidence="1" id="KW-0472">Membrane</keyword>